<name>A0A132AC96_SARSC</name>
<dbReference type="EMBL" id="JXLN01012542">
    <property type="protein sequence ID" value="KPM08602.1"/>
    <property type="molecule type" value="Genomic_DNA"/>
</dbReference>
<dbReference type="VEuPathDB" id="VectorBase:SSCA001689"/>
<evidence type="ECO:0000313" key="2">
    <source>
        <dbReference type="Proteomes" id="UP000616769"/>
    </source>
</evidence>
<sequence length="1264" mass="148591">MDFSFNLCNSSTDSKMSYRRESINDKKQVIRESIDAVISTLMDDIFRSIDVSDGLSEASDLIDFRESDSEEFEDKENIRPLSESRKSAKKNLSFDLLQAKVDAEQHRYDHEREILKEIDLMITSPNQDNVSDKFQSESAPFHQHSTAESVDMEPEICVQLPQSPKLIDEADHDWKNITISTSSNDFKNGTNISTDNLGESMQKEDFYSVEFMPRCFTVNYDHLFDEIAKIEGFDLNQATGDAISPIKDSVMVDTQNKESEMTNEKLSPHLSEIENEDFVDAKDEFETVINEDKQVSTDFNRSSFCLEQFNVSPFQSNAMNLSSKVNGSIEESFTFEDRIRLLQTKLEYENKIVDLQEELDEKIDYTDMKNQLLIIEEKHRNECQNYQEKIEEISKRLAEKESVMNEEKMQYELLIRELNETIKNIKEENVSLANKFETEYMDQYDNLKNLNDDLNRQIYESKNENEKMKEAMLDMDFQRCELDKTIEKLNSRMMDLKLMIQTLTDDNERLAKESNAAKQSEKNLLEEIRMKQDDFDSCSKSIESLVLKFEKLEHQYESLIEENEKIIGINKNYDEIHTKLKNEINISHAFNDEKSKELEIISEQLDQKRNEIDHLRIDNEAKQEQINNLTKKIEDFKTEMIAFQSISDKKQSLFEEYQNKFDDTVQELEEQKNKNFLLTNEIHNLRQQHATYSRKINELETNLNEAITANQQLSEQIVDLKDRLNIAENKLFESEEKIVSLENDLEQSELSANKLFDQNLNEKNELLKSISNLRSEVDLKENIINNLHNSMALEKSEFEKKIDISIKNFKDLEAQFDDFQRIHQNCAKIEEEKIELLERLNSALCQEKHLAEKIKDFESKHLSMEMKFSEEKNKLEITIKELIEKLESSQNLCQQISEEKNELDHKIRNENAQIKEKLQESNRRNTENEAIKIKLEAELSKLNERNQRISSEFAKYEKMHSEEKDLMQQSLEASRKHLSSKENDLKILKMENDSLSNKLNSIIDEMKELNLKLEVKEEERQFIEKRYKIEIETSQGLQKKIEIIDESHKKIIEELREFKESDSENQSKLKDVTEKLRETVIENTKILEEKEDLTKILERKIEDIENFSQKIKSLHDKYVLVQRLVPCLQSRLDTQKNLILKLYQEIGKLINKIDENKKDYLRNEKAKEMLKLINERLSYLAEDRTVKIKKPVSNEKFVENNEKDIKPSSVPTLTVNDGGLNTNPNHKALKLRVAKSIVEERIKETSRNPPKKISLNETDKENIV</sequence>
<protein>
    <submittedName>
        <fullName evidence="1">Uncharacterized protein</fullName>
    </submittedName>
</protein>
<proteinExistence type="predicted"/>
<organism evidence="1 2">
    <name type="scientific">Sarcoptes scabiei</name>
    <name type="common">Itch mite</name>
    <name type="synonym">Acarus scabiei</name>
    <dbReference type="NCBI Taxonomy" id="52283"/>
    <lineage>
        <taxon>Eukaryota</taxon>
        <taxon>Metazoa</taxon>
        <taxon>Ecdysozoa</taxon>
        <taxon>Arthropoda</taxon>
        <taxon>Chelicerata</taxon>
        <taxon>Arachnida</taxon>
        <taxon>Acari</taxon>
        <taxon>Acariformes</taxon>
        <taxon>Sarcoptiformes</taxon>
        <taxon>Astigmata</taxon>
        <taxon>Psoroptidia</taxon>
        <taxon>Sarcoptoidea</taxon>
        <taxon>Sarcoptidae</taxon>
        <taxon>Sarcoptinae</taxon>
        <taxon>Sarcoptes</taxon>
    </lineage>
</organism>
<accession>A0A132AC96</accession>
<evidence type="ECO:0000313" key="1">
    <source>
        <dbReference type="EMBL" id="KPM08602.1"/>
    </source>
</evidence>
<reference evidence="1 2" key="1">
    <citation type="journal article" date="2015" name="Parasit. Vectors">
        <title>Draft genome of the scabies mite.</title>
        <authorList>
            <person name="Rider S.D.Jr."/>
            <person name="Morgan M.S."/>
            <person name="Arlian L.G."/>
        </authorList>
    </citation>
    <scope>NUCLEOTIDE SEQUENCE [LARGE SCALE GENOMIC DNA]</scope>
    <source>
        <strain evidence="1">Arlian Lab</strain>
    </source>
</reference>
<gene>
    <name evidence="1" type="ORF">QR98_0071240</name>
</gene>
<dbReference type="OrthoDB" id="7456186at2759"/>
<dbReference type="AlphaFoldDB" id="A0A132AC96"/>
<dbReference type="Proteomes" id="UP000616769">
    <property type="component" value="Unassembled WGS sequence"/>
</dbReference>
<comment type="caution">
    <text evidence="1">The sequence shown here is derived from an EMBL/GenBank/DDBJ whole genome shotgun (WGS) entry which is preliminary data.</text>
</comment>